<proteinExistence type="predicted"/>
<sequence>MDRLVKPDVKELTLTFTPNQTCTATFRLTNLMHTMSVAVSLSTTNPSYLSCSHPFSILPPLSTSSFSLHLSPSSHPPLSSPPDTVLVRSSMLPTGKADPDDLRRLFSKPSTPLVFKDATIPISLVGPHVIESLLSPPINTTLEVGEGRLTWSPELSKNGTLEVAFLLSKAASWCDQSDLNSLLRAAAETGHPSFVSALIDAGADVNNRDSEGKSVASLAVRKGDVDSVRIILTESGFKIDNSMDTLLHDAAAVDRVDIMEVLCLGFQDIDVNSVDSNGRTALHVAAVRGQVNSIQFLLSMGGDPDIVDSNGWAPLHFAVAGGHVEAAEWLLDAATFAKSAVTKEGLTAYALAAEKGHSKLYDSLHLSDALHRSARINDVSAMKRCIAQGGNVNRRDQNGWTPLHRAAFKGGTEGVKVLLSHGARVDVLDDCGYTPLQRAVEAGHVKVAVCLIEHGARGKAKGIVVGSKKGFGFEMVPLNGKCFKRHPSLVTTTLCQENEKI</sequence>
<protein>
    <submittedName>
        <fullName evidence="1">Uncharacterized protein</fullName>
    </submittedName>
</protein>
<name>A0ACC0L2U1_RHOML</name>
<gene>
    <name evidence="1" type="ORF">RHMOL_Rhmol13G0025500</name>
</gene>
<accession>A0ACC0L2U1</accession>
<organism evidence="1 2">
    <name type="scientific">Rhododendron molle</name>
    <name type="common">Chinese azalea</name>
    <name type="synonym">Azalea mollis</name>
    <dbReference type="NCBI Taxonomy" id="49168"/>
    <lineage>
        <taxon>Eukaryota</taxon>
        <taxon>Viridiplantae</taxon>
        <taxon>Streptophyta</taxon>
        <taxon>Embryophyta</taxon>
        <taxon>Tracheophyta</taxon>
        <taxon>Spermatophyta</taxon>
        <taxon>Magnoliopsida</taxon>
        <taxon>eudicotyledons</taxon>
        <taxon>Gunneridae</taxon>
        <taxon>Pentapetalae</taxon>
        <taxon>asterids</taxon>
        <taxon>Ericales</taxon>
        <taxon>Ericaceae</taxon>
        <taxon>Ericoideae</taxon>
        <taxon>Rhodoreae</taxon>
        <taxon>Rhododendron</taxon>
    </lineage>
</organism>
<keyword evidence="2" id="KW-1185">Reference proteome</keyword>
<evidence type="ECO:0000313" key="1">
    <source>
        <dbReference type="EMBL" id="KAI8522810.1"/>
    </source>
</evidence>
<comment type="caution">
    <text evidence="1">The sequence shown here is derived from an EMBL/GenBank/DDBJ whole genome shotgun (WGS) entry which is preliminary data.</text>
</comment>
<reference evidence="1" key="1">
    <citation type="submission" date="2022-02" db="EMBL/GenBank/DDBJ databases">
        <title>Plant Genome Project.</title>
        <authorList>
            <person name="Zhang R.-G."/>
        </authorList>
    </citation>
    <scope>NUCLEOTIDE SEQUENCE</scope>
    <source>
        <strain evidence="1">AT1</strain>
    </source>
</reference>
<dbReference type="Proteomes" id="UP001062846">
    <property type="component" value="Chromosome 13"/>
</dbReference>
<evidence type="ECO:0000313" key="2">
    <source>
        <dbReference type="Proteomes" id="UP001062846"/>
    </source>
</evidence>
<dbReference type="EMBL" id="CM046400">
    <property type="protein sequence ID" value="KAI8522810.1"/>
    <property type="molecule type" value="Genomic_DNA"/>
</dbReference>